<proteinExistence type="predicted"/>
<accession>A0A1D8D3A3</accession>
<keyword evidence="2" id="KW-1185">Reference proteome</keyword>
<evidence type="ECO:0000313" key="1">
    <source>
        <dbReference type="EMBL" id="AOS83447.1"/>
    </source>
</evidence>
<sequence length="60" mass="6779">MAEEIGLKPGIFCFIRAPRLESRGNMNGRVCNEWMLLKLLIIVPDFSPGYIEINQNISGL</sequence>
<dbReference type="Proteomes" id="UP000095185">
    <property type="component" value="Chromosome"/>
</dbReference>
<dbReference type="AlphaFoldDB" id="A0A1D8D3A3"/>
<reference evidence="1" key="1">
    <citation type="submission" date="2016-09" db="EMBL/GenBank/DDBJ databases">
        <title>Genome sequence of Chlorobaculum limnaeum.</title>
        <authorList>
            <person name="Liu Z."/>
            <person name="Tank M."/>
            <person name="Bryant D.A."/>
        </authorList>
    </citation>
    <scope>NUCLEOTIDE SEQUENCE [LARGE SCALE GENOMIC DNA]</scope>
    <source>
        <strain evidence="1">DSM 1677</strain>
    </source>
</reference>
<gene>
    <name evidence="1" type="ORF">BIU88_04385</name>
</gene>
<dbReference type="KEGG" id="clz:BIU88_04385"/>
<evidence type="ECO:0000313" key="2">
    <source>
        <dbReference type="Proteomes" id="UP000095185"/>
    </source>
</evidence>
<dbReference type="EMBL" id="CP017305">
    <property type="protein sequence ID" value="AOS83447.1"/>
    <property type="molecule type" value="Genomic_DNA"/>
</dbReference>
<name>A0A1D8D3A3_CHLLM</name>
<protein>
    <submittedName>
        <fullName evidence="1">Uncharacterized protein</fullName>
    </submittedName>
</protein>
<organism evidence="1 2">
    <name type="scientific">Chlorobaculum limnaeum</name>
    <dbReference type="NCBI Taxonomy" id="274537"/>
    <lineage>
        <taxon>Bacteria</taxon>
        <taxon>Pseudomonadati</taxon>
        <taxon>Chlorobiota</taxon>
        <taxon>Chlorobiia</taxon>
        <taxon>Chlorobiales</taxon>
        <taxon>Chlorobiaceae</taxon>
        <taxon>Chlorobaculum</taxon>
    </lineage>
</organism>